<proteinExistence type="predicted"/>
<comment type="caution">
    <text evidence="1">The sequence shown here is derived from an EMBL/GenBank/DDBJ whole genome shotgun (WGS) entry which is preliminary data.</text>
</comment>
<gene>
    <name evidence="1" type="ORF">ACOLOM_LOCUS11708</name>
</gene>
<organism evidence="1 2">
    <name type="scientific">Acaulospora colombiana</name>
    <dbReference type="NCBI Taxonomy" id="27376"/>
    <lineage>
        <taxon>Eukaryota</taxon>
        <taxon>Fungi</taxon>
        <taxon>Fungi incertae sedis</taxon>
        <taxon>Mucoromycota</taxon>
        <taxon>Glomeromycotina</taxon>
        <taxon>Glomeromycetes</taxon>
        <taxon>Diversisporales</taxon>
        <taxon>Acaulosporaceae</taxon>
        <taxon>Acaulospora</taxon>
    </lineage>
</organism>
<sequence>KEVAEEDSGRGLFTRNLLKKLGEVGDSQTTYSELIRQISLPRQVLILLKYLTAISYHFRQNAQCEGRNQNRICFSSDVLSRFVSYPFKKSNEDYVIEAGEANGVTTGAIFAVYKERGSMLSSDPIALFEALRPDKFSTKMNPVSKLRGDINEGAVAVQIKGGVEEGLRIHCAQDKTLKKLAKTVSQKAADDKKKAYNFEIVDTREGASLGISLESKEVAFHILDEAVTKYGIKRMPFRVPSTVDDLYRVLVAAAHYYWHYSREPAKSPKAPSPPVAVEFLELKPVPGGERILEPCSSNLVKNQTIDITGDEDKFYGIKITNMKDFPIYVSVFYFDHSSLEILSYYQPPTGHGKVDPSIEPKGSLSIGYGSSGAEPYGYVVSGDADIEVGFLKETRQHSWGRPKKGRQPTVFLVYGEDSHHNTRRGMMEQ</sequence>
<evidence type="ECO:0000313" key="1">
    <source>
        <dbReference type="EMBL" id="CAG8732175.1"/>
    </source>
</evidence>
<feature type="non-terminal residue" evidence="1">
    <location>
        <position position="1"/>
    </location>
</feature>
<name>A0ACA9Q2X1_9GLOM</name>
<feature type="non-terminal residue" evidence="1">
    <location>
        <position position="429"/>
    </location>
</feature>
<dbReference type="EMBL" id="CAJVPT010043405">
    <property type="protein sequence ID" value="CAG8732175.1"/>
    <property type="molecule type" value="Genomic_DNA"/>
</dbReference>
<keyword evidence="2" id="KW-1185">Reference proteome</keyword>
<evidence type="ECO:0000313" key="2">
    <source>
        <dbReference type="Proteomes" id="UP000789525"/>
    </source>
</evidence>
<protein>
    <submittedName>
        <fullName evidence="1">3391_t:CDS:1</fullName>
    </submittedName>
</protein>
<reference evidence="1" key="1">
    <citation type="submission" date="2021-06" db="EMBL/GenBank/DDBJ databases">
        <authorList>
            <person name="Kallberg Y."/>
            <person name="Tangrot J."/>
            <person name="Rosling A."/>
        </authorList>
    </citation>
    <scope>NUCLEOTIDE SEQUENCE</scope>
    <source>
        <strain evidence="1">CL356</strain>
    </source>
</reference>
<accession>A0ACA9Q2X1</accession>
<dbReference type="Proteomes" id="UP000789525">
    <property type="component" value="Unassembled WGS sequence"/>
</dbReference>